<dbReference type="NCBIfam" id="NF004740">
    <property type="entry name" value="PRK06076.1-1"/>
    <property type="match status" value="1"/>
</dbReference>
<feature type="transmembrane region" description="Helical" evidence="5">
    <location>
        <begin position="156"/>
        <end position="176"/>
    </location>
</feature>
<keyword evidence="5 6" id="KW-0520">NAD</keyword>
<feature type="transmembrane region" description="Helical" evidence="5">
    <location>
        <begin position="188"/>
        <end position="209"/>
    </location>
</feature>
<dbReference type="OrthoDB" id="9803734at2"/>
<name>A0A2P5T2Q2_9GAMM</name>
<dbReference type="NCBIfam" id="NF004741">
    <property type="entry name" value="PRK06076.1-2"/>
    <property type="match status" value="1"/>
</dbReference>
<keyword evidence="5" id="KW-1003">Cell membrane</keyword>
<keyword evidence="4 5" id="KW-0472">Membrane</keyword>
<dbReference type="EMBL" id="PDKR01000001">
    <property type="protein sequence ID" value="PPI88884.1"/>
    <property type="molecule type" value="Genomic_DNA"/>
</dbReference>
<evidence type="ECO:0000256" key="4">
    <source>
        <dbReference type="ARBA" id="ARBA00023136"/>
    </source>
</evidence>
<comment type="subcellular location">
    <subcellularLocation>
        <location evidence="5 6">Cell membrane</location>
        <topology evidence="5 6">Multi-pass membrane protein</topology>
    </subcellularLocation>
    <subcellularLocation>
        <location evidence="1">Membrane</location>
        <topology evidence="1">Multi-pass membrane protein</topology>
    </subcellularLocation>
</comment>
<keyword evidence="3 5" id="KW-1133">Transmembrane helix</keyword>
<dbReference type="Proteomes" id="UP000295937">
    <property type="component" value="Unassembled WGS sequence"/>
</dbReference>
<evidence type="ECO:0000256" key="1">
    <source>
        <dbReference type="ARBA" id="ARBA00004141"/>
    </source>
</evidence>
<dbReference type="PROSITE" id="PS00667">
    <property type="entry name" value="COMPLEX1_ND1_1"/>
    <property type="match status" value="1"/>
</dbReference>
<comment type="function">
    <text evidence="5">NDH-1 shuttles electrons from NADH, via FMN and iron-sulfur (Fe-S) centers, to quinones in the respiratory chain. The immediate electron acceptor for the enzyme in this species is believed to be ubiquinone. Couples the redox reaction to proton translocation (for every two electrons transferred, four hydrogen ions are translocated across the cytoplasmic membrane), and thus conserves the redox energy in a proton gradient. This subunit may bind ubiquinone.</text>
</comment>
<gene>
    <name evidence="5" type="primary">nuoH</name>
    <name evidence="7" type="ORF">CRV09_01085</name>
</gene>
<evidence type="ECO:0000256" key="6">
    <source>
        <dbReference type="RuleBase" id="RU000471"/>
    </source>
</evidence>
<reference evidence="7 8" key="1">
    <citation type="journal article" date="2018" name="Genome Biol. Evol.">
        <title>Cladogenesis and Genomic Streamlining in Extracellular Endosymbionts of Tropical Stink Bugs.</title>
        <authorList>
            <person name="Otero-Bravo A."/>
            <person name="Goffredi S."/>
            <person name="Sabree Z.L."/>
        </authorList>
    </citation>
    <scope>NUCLEOTIDE SEQUENCE [LARGE SCALE GENOMIC DNA]</scope>
    <source>
        <strain evidence="7 8">SoEO</strain>
    </source>
</reference>
<evidence type="ECO:0000256" key="3">
    <source>
        <dbReference type="ARBA" id="ARBA00022989"/>
    </source>
</evidence>
<feature type="transmembrane region" description="Helical" evidence="5">
    <location>
        <begin position="12"/>
        <end position="34"/>
    </location>
</feature>
<dbReference type="PANTHER" id="PTHR11432">
    <property type="entry name" value="NADH DEHYDROGENASE SUBUNIT 1"/>
    <property type="match status" value="1"/>
</dbReference>
<dbReference type="InterPro" id="IPR018086">
    <property type="entry name" value="NADH_UbQ_OxRdtase_su1_CS"/>
</dbReference>
<dbReference type="GO" id="GO:0009060">
    <property type="term" value="P:aerobic respiration"/>
    <property type="evidence" value="ECO:0007669"/>
    <property type="project" value="TreeGrafter"/>
</dbReference>
<dbReference type="EC" id="7.1.1.-" evidence="5"/>
<keyword evidence="2 5" id="KW-0812">Transmembrane</keyword>
<dbReference type="GO" id="GO:0048038">
    <property type="term" value="F:quinone binding"/>
    <property type="evidence" value="ECO:0007669"/>
    <property type="project" value="UniProtKB-KW"/>
</dbReference>
<comment type="catalytic activity">
    <reaction evidence="5">
        <text>a quinone + NADH + 5 H(+)(in) = a quinol + NAD(+) + 4 H(+)(out)</text>
        <dbReference type="Rhea" id="RHEA:57888"/>
        <dbReference type="ChEBI" id="CHEBI:15378"/>
        <dbReference type="ChEBI" id="CHEBI:24646"/>
        <dbReference type="ChEBI" id="CHEBI:57540"/>
        <dbReference type="ChEBI" id="CHEBI:57945"/>
        <dbReference type="ChEBI" id="CHEBI:132124"/>
    </reaction>
</comment>
<keyword evidence="5" id="KW-1278">Translocase</keyword>
<keyword evidence="5" id="KW-0874">Quinone</keyword>
<keyword evidence="5" id="KW-0830">Ubiquinone</keyword>
<feature type="transmembrane region" description="Helical" evidence="5">
    <location>
        <begin position="303"/>
        <end position="324"/>
    </location>
</feature>
<dbReference type="InterPro" id="IPR001694">
    <property type="entry name" value="NADH_UbQ_OxRdtase_su1/FPO"/>
</dbReference>
<dbReference type="AlphaFoldDB" id="A0A2P5T2Q2"/>
<feature type="transmembrane region" description="Helical" evidence="5">
    <location>
        <begin position="111"/>
        <end position="135"/>
    </location>
</feature>
<dbReference type="Pfam" id="PF00146">
    <property type="entry name" value="NADHdh"/>
    <property type="match status" value="1"/>
</dbReference>
<evidence type="ECO:0000313" key="7">
    <source>
        <dbReference type="EMBL" id="PPI88884.1"/>
    </source>
</evidence>
<dbReference type="RefSeq" id="WP_136132310.1">
    <property type="nucleotide sequence ID" value="NZ_PDKR01000001.1"/>
</dbReference>
<protein>
    <recommendedName>
        <fullName evidence="5">NADH-quinone oxidoreductase subunit H</fullName>
        <ecNumber evidence="5">7.1.1.-</ecNumber>
    </recommendedName>
    <alternativeName>
        <fullName evidence="5">NADH dehydrogenase I subunit H</fullName>
    </alternativeName>
    <alternativeName>
        <fullName evidence="5">NDH-1 subunit H</fullName>
    </alternativeName>
</protein>
<evidence type="ECO:0000256" key="5">
    <source>
        <dbReference type="HAMAP-Rule" id="MF_01350"/>
    </source>
</evidence>
<dbReference type="GO" id="GO:0005886">
    <property type="term" value="C:plasma membrane"/>
    <property type="evidence" value="ECO:0007669"/>
    <property type="project" value="UniProtKB-SubCell"/>
</dbReference>
<comment type="caution">
    <text evidence="7">The sequence shown here is derived from an EMBL/GenBank/DDBJ whole genome shotgun (WGS) entry which is preliminary data.</text>
</comment>
<comment type="subunit">
    <text evidence="5">NDH-1 is composed of 13 different subunits. Subunits NuoA, H, J, K, L, M, N constitute the membrane sector of the complex.</text>
</comment>
<dbReference type="GO" id="GO:0016655">
    <property type="term" value="F:oxidoreductase activity, acting on NAD(P)H, quinone or similar compound as acceptor"/>
    <property type="evidence" value="ECO:0007669"/>
    <property type="project" value="UniProtKB-UniRule"/>
</dbReference>
<evidence type="ECO:0000313" key="8">
    <source>
        <dbReference type="Proteomes" id="UP000295937"/>
    </source>
</evidence>
<dbReference type="GO" id="GO:0003954">
    <property type="term" value="F:NADH dehydrogenase activity"/>
    <property type="evidence" value="ECO:0007669"/>
    <property type="project" value="TreeGrafter"/>
</dbReference>
<proteinExistence type="inferred from homology"/>
<feature type="transmembrane region" description="Helical" evidence="5">
    <location>
        <begin position="244"/>
        <end position="264"/>
    </location>
</feature>
<organism evidence="7 8">
    <name type="scientific">Candidatus Pantoea edessiphila</name>
    <dbReference type="NCBI Taxonomy" id="2044610"/>
    <lineage>
        <taxon>Bacteria</taxon>
        <taxon>Pseudomonadati</taxon>
        <taxon>Pseudomonadota</taxon>
        <taxon>Gammaproteobacteria</taxon>
        <taxon>Enterobacterales</taxon>
        <taxon>Erwiniaceae</taxon>
        <taxon>Pantoea</taxon>
    </lineage>
</organism>
<dbReference type="PANTHER" id="PTHR11432:SF3">
    <property type="entry name" value="NADH-UBIQUINONE OXIDOREDUCTASE CHAIN 1"/>
    <property type="match status" value="1"/>
</dbReference>
<accession>A0A2P5T2Q2</accession>
<sequence>MINCFSINNFSIVSISVFKSIIILLFLLIFSSFMSFYERRVLGLFQNRYGPNRVGWGGSLQLLADMIKIFFKEDWTPPFSDSLFFILAPIISFMSMLLVFVIIPISPKCVIIDLHIGVLFFLMMSGLSIYGVLFAGWSSNNKYSLLGSVRAAAQTLSYEVFLGLSIMGVIIQSGSFNVNDIVKSQEHIWNIIPQFFGFFNFCIASTAVCHRHPFDQPESEQELASGYHIEYSGMKFGLFFIGEYIAITTVSALIVTLFLGGWYGPFLPPFVWFFIKTICCITMIILVRASLPRPRYDQMLSFGWKFCLPLTLINLLITAALVLYKM</sequence>
<evidence type="ECO:0000256" key="2">
    <source>
        <dbReference type="ARBA" id="ARBA00022692"/>
    </source>
</evidence>
<dbReference type="HAMAP" id="MF_01350">
    <property type="entry name" value="NDH1_NuoH"/>
    <property type="match status" value="1"/>
</dbReference>
<comment type="similarity">
    <text evidence="5 6">Belongs to the complex I subunit 1 family.</text>
</comment>
<feature type="transmembrane region" description="Helical" evidence="5">
    <location>
        <begin position="83"/>
        <end position="105"/>
    </location>
</feature>
<dbReference type="PROSITE" id="PS00668">
    <property type="entry name" value="COMPLEX1_ND1_2"/>
    <property type="match status" value="1"/>
</dbReference>
<feature type="transmembrane region" description="Helical" evidence="5">
    <location>
        <begin position="270"/>
        <end position="291"/>
    </location>
</feature>